<dbReference type="PROSITE" id="PS50111">
    <property type="entry name" value="CHEMOTAXIS_TRANSDUC_2"/>
    <property type="match status" value="1"/>
</dbReference>
<gene>
    <name evidence="7" type="ordered locus">Sdel_0631</name>
</gene>
<dbReference type="SMART" id="SM00283">
    <property type="entry name" value="MA"/>
    <property type="match status" value="1"/>
</dbReference>
<dbReference type="Proteomes" id="UP000002222">
    <property type="component" value="Chromosome"/>
</dbReference>
<dbReference type="Gene3D" id="1.10.287.950">
    <property type="entry name" value="Methyl-accepting chemotaxis protein"/>
    <property type="match status" value="1"/>
</dbReference>
<dbReference type="GO" id="GO:0007165">
    <property type="term" value="P:signal transduction"/>
    <property type="evidence" value="ECO:0007669"/>
    <property type="project" value="UniProtKB-KW"/>
</dbReference>
<evidence type="ECO:0000259" key="5">
    <source>
        <dbReference type="PROSITE" id="PS50111"/>
    </source>
</evidence>
<keyword evidence="4" id="KW-1133">Transmembrane helix</keyword>
<dbReference type="KEGG" id="sdl:Sdel_0631"/>
<feature type="transmembrane region" description="Helical" evidence="4">
    <location>
        <begin position="304"/>
        <end position="323"/>
    </location>
</feature>
<reference evidence="8" key="1">
    <citation type="submission" date="2009-11" db="EMBL/GenBank/DDBJ databases">
        <title>The complete genome of Sulfurospirillum deleyianum DSM 6946.</title>
        <authorList>
            <consortium name="US DOE Joint Genome Institute (JGI-PGF)"/>
            <person name="Lucas S."/>
            <person name="Copeland A."/>
            <person name="Lapidus A."/>
            <person name="Glavina del Rio T."/>
            <person name="Dalin E."/>
            <person name="Tice H."/>
            <person name="Bruce D."/>
            <person name="Goodwin L."/>
            <person name="Pitluck S."/>
            <person name="Kyrpides N."/>
            <person name="Mavromatis K."/>
            <person name="Ivanova N."/>
            <person name="Ovchinnikova G."/>
            <person name="Munk A.C."/>
            <person name="Lu M."/>
            <person name="Brettin T."/>
            <person name="Detter J.C."/>
            <person name="Han C."/>
            <person name="Tapia R."/>
            <person name="Larimer F."/>
            <person name="Land M."/>
            <person name="Hauser L."/>
            <person name="Markowitz V."/>
            <person name="Cheng J.F."/>
            <person name="Hugenholtz P."/>
            <person name="Woyke T."/>
            <person name="Wu D."/>
            <person name="Aumann P."/>
            <person name="Schneider S."/>
            <person name="Lang E."/>
            <person name="Spring S."/>
            <person name="Klenk H.P."/>
            <person name="Eisen J.A."/>
        </authorList>
    </citation>
    <scope>NUCLEOTIDE SEQUENCE [LARGE SCALE GENOMIC DNA]</scope>
    <source>
        <strain evidence="8">ATCC 51133 / DSM 6946 / 5175</strain>
    </source>
</reference>
<dbReference type="RefSeq" id="WP_012856433.1">
    <property type="nucleotide sequence ID" value="NC_013512.1"/>
</dbReference>
<dbReference type="PROSITE" id="PS50885">
    <property type="entry name" value="HAMP"/>
    <property type="match status" value="1"/>
</dbReference>
<name>D1B050_SULD5</name>
<keyword evidence="8" id="KW-1185">Reference proteome</keyword>
<protein>
    <submittedName>
        <fullName evidence="7">Chemotaxis sensory transducer</fullName>
    </submittedName>
</protein>
<dbReference type="Pfam" id="PF00672">
    <property type="entry name" value="HAMP"/>
    <property type="match status" value="1"/>
</dbReference>
<dbReference type="InterPro" id="IPR003660">
    <property type="entry name" value="HAMP_dom"/>
</dbReference>
<sequence length="656" mass="72974">MNSLAKKLSAIQLCIIFLSMALFIVYISSYLSHYITKETEGKVNARLLALQKTTQIYNGSLEESSLKLFAVFKSHFKHFHLDTTQTTLVKEIETPILFSESVALNNNFEALDAYTKLTGAIATVFVKKGDDFIRVTTSLRNEKNERALGTFLGKASPAYAPIMSQKQYVGNARLFGKDYVTVYEPIVEKGTVIGILFIGYEFTQGLKTLEKEMHEMKIGEHGYFYALNTKSQSYDVHPTLDSQKVTSALDKKILEQKNGLLHVMEEDKEVIVNFHTFDKWNWVLVAKAYNADFQEANDALRNRLVLVASLMTLLMLVVIWVAIHKIITQPLTNLIEKARELSSGDGDLTRKLMIVGKDEIAQASEQINHFIEKVRILIVDAKSISTENSSISHELSSTSIGVGKAVETSLSIVTNATEQGDKLKTDMHASMNEAQKSKEGLVEANRYLHEANTTILTLTSEIQQSAALEVELASKIQQLSSDAEQVKSVLTVISEIADQTNLLALNAAIEAARAGEHGRGFAVVADEVRKLAERTQSSLAQINATINVIVQSIVDSSEQMSQNSKRVESLAHTASGVESKINDMFKIMDKATQDSDLTIENYLKTAKDIEMMIQDVSKVNELSRQNARSVEEIAGAAEHLSRMTENLNLKLFEFRT</sequence>
<dbReference type="InterPro" id="IPR004089">
    <property type="entry name" value="MCPsignal_dom"/>
</dbReference>
<evidence type="ECO:0000256" key="1">
    <source>
        <dbReference type="ARBA" id="ARBA00023224"/>
    </source>
</evidence>
<dbReference type="OrthoDB" id="9781638at2"/>
<dbReference type="PANTHER" id="PTHR32089">
    <property type="entry name" value="METHYL-ACCEPTING CHEMOTAXIS PROTEIN MCPB"/>
    <property type="match status" value="1"/>
</dbReference>
<dbReference type="Pfam" id="PF00015">
    <property type="entry name" value="MCPsignal"/>
    <property type="match status" value="1"/>
</dbReference>
<dbReference type="HOGENOM" id="CLU_000445_107_19_7"/>
<dbReference type="InterPro" id="IPR033462">
    <property type="entry name" value="Cache_3-Cache_2"/>
</dbReference>
<dbReference type="STRING" id="525898.Sdel_0631"/>
<evidence type="ECO:0000256" key="2">
    <source>
        <dbReference type="ARBA" id="ARBA00029447"/>
    </source>
</evidence>
<dbReference type="Pfam" id="PF17201">
    <property type="entry name" value="Cache_3-Cache_2"/>
    <property type="match status" value="1"/>
</dbReference>
<keyword evidence="4" id="KW-0472">Membrane</keyword>
<keyword evidence="4" id="KW-0812">Transmembrane</keyword>
<dbReference type="GO" id="GO:0016020">
    <property type="term" value="C:membrane"/>
    <property type="evidence" value="ECO:0007669"/>
    <property type="project" value="InterPro"/>
</dbReference>
<dbReference type="eggNOG" id="COG0840">
    <property type="taxonomic scope" value="Bacteria"/>
</dbReference>
<evidence type="ECO:0000313" key="7">
    <source>
        <dbReference type="EMBL" id="ACZ11667.1"/>
    </source>
</evidence>
<dbReference type="InterPro" id="IPR029151">
    <property type="entry name" value="Sensor-like_sf"/>
</dbReference>
<feature type="domain" description="Methyl-accepting transducer" evidence="5">
    <location>
        <begin position="384"/>
        <end position="641"/>
    </location>
</feature>
<proteinExistence type="inferred from homology"/>
<dbReference type="SMART" id="SM00304">
    <property type="entry name" value="HAMP"/>
    <property type="match status" value="1"/>
</dbReference>
<evidence type="ECO:0000313" key="8">
    <source>
        <dbReference type="Proteomes" id="UP000002222"/>
    </source>
</evidence>
<dbReference type="Gene3D" id="3.30.450.20">
    <property type="entry name" value="PAS domain"/>
    <property type="match status" value="1"/>
</dbReference>
<feature type="transmembrane region" description="Helical" evidence="4">
    <location>
        <begin position="6"/>
        <end position="27"/>
    </location>
</feature>
<accession>D1B050</accession>
<dbReference type="AlphaFoldDB" id="D1B050"/>
<evidence type="ECO:0000256" key="3">
    <source>
        <dbReference type="PROSITE-ProRule" id="PRU00284"/>
    </source>
</evidence>
<reference evidence="7 8" key="2">
    <citation type="journal article" date="2010" name="Stand. Genomic Sci.">
        <title>Complete genome sequence of Sulfurospirillum deleyianum type strain (5175).</title>
        <authorList>
            <person name="Sikorski J."/>
            <person name="Lapidus A."/>
            <person name="Copeland A."/>
            <person name="Glavina Del Rio T."/>
            <person name="Nolan M."/>
            <person name="Lucas S."/>
            <person name="Chen F."/>
            <person name="Tice H."/>
            <person name="Cheng J.F."/>
            <person name="Saunders E."/>
            <person name="Bruce D."/>
            <person name="Goodwin L."/>
            <person name="Pitluck S."/>
            <person name="Ovchinnikova G."/>
            <person name="Pati A."/>
            <person name="Ivanova N."/>
            <person name="Mavromatis K."/>
            <person name="Chen A."/>
            <person name="Palaniappan K."/>
            <person name="Chain P."/>
            <person name="Land M."/>
            <person name="Hauser L."/>
            <person name="Chang Y.J."/>
            <person name="Jeffries C.D."/>
            <person name="Brettin T."/>
            <person name="Detter J.C."/>
            <person name="Han C."/>
            <person name="Rohde M."/>
            <person name="Lang E."/>
            <person name="Spring S."/>
            <person name="Goker M."/>
            <person name="Bristow J."/>
            <person name="Eisen J.A."/>
            <person name="Markowitz V."/>
            <person name="Hugenholtz P."/>
            <person name="Kyrpides N.C."/>
            <person name="Klenk H.P."/>
        </authorList>
    </citation>
    <scope>NUCLEOTIDE SEQUENCE [LARGE SCALE GENOMIC DNA]</scope>
    <source>
        <strain evidence="8">ATCC 51133 / DSM 6946 / 5175</strain>
    </source>
</reference>
<dbReference type="EMBL" id="CP001816">
    <property type="protein sequence ID" value="ACZ11667.1"/>
    <property type="molecule type" value="Genomic_DNA"/>
</dbReference>
<comment type="similarity">
    <text evidence="2">Belongs to the methyl-accepting chemotaxis (MCP) protein family.</text>
</comment>
<dbReference type="SUPFAM" id="SSF58104">
    <property type="entry name" value="Methyl-accepting chemotaxis protein (MCP) signaling domain"/>
    <property type="match status" value="1"/>
</dbReference>
<dbReference type="SUPFAM" id="SSF103190">
    <property type="entry name" value="Sensory domain-like"/>
    <property type="match status" value="1"/>
</dbReference>
<keyword evidence="1 3" id="KW-0807">Transducer</keyword>
<dbReference type="CDD" id="cd06225">
    <property type="entry name" value="HAMP"/>
    <property type="match status" value="1"/>
</dbReference>
<evidence type="ECO:0000256" key="4">
    <source>
        <dbReference type="SAM" id="Phobius"/>
    </source>
</evidence>
<dbReference type="PANTHER" id="PTHR32089:SF114">
    <property type="entry name" value="METHYL-ACCEPTING CHEMOTAXIS PROTEIN MCPB"/>
    <property type="match status" value="1"/>
</dbReference>
<evidence type="ECO:0000259" key="6">
    <source>
        <dbReference type="PROSITE" id="PS50885"/>
    </source>
</evidence>
<feature type="domain" description="HAMP" evidence="6">
    <location>
        <begin position="325"/>
        <end position="379"/>
    </location>
</feature>
<organism evidence="7 8">
    <name type="scientific">Sulfurospirillum deleyianum (strain ATCC 51133 / DSM 6946 / 5175)</name>
    <dbReference type="NCBI Taxonomy" id="525898"/>
    <lineage>
        <taxon>Bacteria</taxon>
        <taxon>Pseudomonadati</taxon>
        <taxon>Campylobacterota</taxon>
        <taxon>Epsilonproteobacteria</taxon>
        <taxon>Campylobacterales</taxon>
        <taxon>Sulfurospirillaceae</taxon>
        <taxon>Sulfurospirillum</taxon>
    </lineage>
</organism>